<dbReference type="AlphaFoldDB" id="A0A6G7ZKH1"/>
<dbReference type="KEGG" id="ssin:G7078_00495"/>
<evidence type="ECO:0000313" key="2">
    <source>
        <dbReference type="Proteomes" id="UP000502502"/>
    </source>
</evidence>
<protein>
    <submittedName>
        <fullName evidence="1">Uncharacterized protein</fullName>
    </submittedName>
</protein>
<sequence length="63" mass="6902">MSRIDRNFPKGNEMPVDAAEILDAIEAEVSRTDAVVRYFSAGEGWQEASAKLRGAFAATEVKK</sequence>
<evidence type="ECO:0000313" key="1">
    <source>
        <dbReference type="EMBL" id="QIL01415.1"/>
    </source>
</evidence>
<dbReference type="Proteomes" id="UP000502502">
    <property type="component" value="Chromosome"/>
</dbReference>
<keyword evidence="2" id="KW-1185">Reference proteome</keyword>
<gene>
    <name evidence="1" type="ORF">G7078_00495</name>
</gene>
<name>A0A6G7ZKH1_9SPHN</name>
<organism evidence="1 2">
    <name type="scientific">Sphingomonas sinipercae</name>
    <dbReference type="NCBI Taxonomy" id="2714944"/>
    <lineage>
        <taxon>Bacteria</taxon>
        <taxon>Pseudomonadati</taxon>
        <taxon>Pseudomonadota</taxon>
        <taxon>Alphaproteobacteria</taxon>
        <taxon>Sphingomonadales</taxon>
        <taxon>Sphingomonadaceae</taxon>
        <taxon>Sphingomonas</taxon>
    </lineage>
</organism>
<reference evidence="1 2" key="1">
    <citation type="submission" date="2020-03" db="EMBL/GenBank/DDBJ databases">
        <title>Sphingomonas sp. nov., isolated from fish.</title>
        <authorList>
            <person name="Hyun D.-W."/>
            <person name="Bae J.-W."/>
        </authorList>
    </citation>
    <scope>NUCLEOTIDE SEQUENCE [LARGE SCALE GENOMIC DNA]</scope>
    <source>
        <strain evidence="1 2">HDW15C</strain>
    </source>
</reference>
<dbReference type="RefSeq" id="WP_166091898.1">
    <property type="nucleotide sequence ID" value="NZ_CP049871.1"/>
</dbReference>
<dbReference type="EMBL" id="CP049871">
    <property type="protein sequence ID" value="QIL01415.1"/>
    <property type="molecule type" value="Genomic_DNA"/>
</dbReference>
<accession>A0A6G7ZKH1</accession>
<proteinExistence type="predicted"/>